<evidence type="ECO:0000313" key="1">
    <source>
        <dbReference type="EMBL" id="PKU81946.1"/>
    </source>
</evidence>
<proteinExistence type="predicted"/>
<organism evidence="1 2">
    <name type="scientific">Dendrobium catenatum</name>
    <dbReference type="NCBI Taxonomy" id="906689"/>
    <lineage>
        <taxon>Eukaryota</taxon>
        <taxon>Viridiplantae</taxon>
        <taxon>Streptophyta</taxon>
        <taxon>Embryophyta</taxon>
        <taxon>Tracheophyta</taxon>
        <taxon>Spermatophyta</taxon>
        <taxon>Magnoliopsida</taxon>
        <taxon>Liliopsida</taxon>
        <taxon>Asparagales</taxon>
        <taxon>Orchidaceae</taxon>
        <taxon>Epidendroideae</taxon>
        <taxon>Malaxideae</taxon>
        <taxon>Dendrobiinae</taxon>
        <taxon>Dendrobium</taxon>
    </lineage>
</organism>
<protein>
    <submittedName>
        <fullName evidence="1">Uncharacterized protein</fullName>
    </submittedName>
</protein>
<reference evidence="1 2" key="1">
    <citation type="journal article" date="2016" name="Sci. Rep.">
        <title>The Dendrobium catenatum Lindl. genome sequence provides insights into polysaccharide synthase, floral development and adaptive evolution.</title>
        <authorList>
            <person name="Zhang G.Q."/>
            <person name="Xu Q."/>
            <person name="Bian C."/>
            <person name="Tsai W.C."/>
            <person name="Yeh C.M."/>
            <person name="Liu K.W."/>
            <person name="Yoshida K."/>
            <person name="Zhang L.S."/>
            <person name="Chang S.B."/>
            <person name="Chen F."/>
            <person name="Shi Y."/>
            <person name="Su Y.Y."/>
            <person name="Zhang Y.Q."/>
            <person name="Chen L.J."/>
            <person name="Yin Y."/>
            <person name="Lin M."/>
            <person name="Huang H."/>
            <person name="Deng H."/>
            <person name="Wang Z.W."/>
            <person name="Zhu S.L."/>
            <person name="Zhao X."/>
            <person name="Deng C."/>
            <person name="Niu S.C."/>
            <person name="Huang J."/>
            <person name="Wang M."/>
            <person name="Liu G.H."/>
            <person name="Yang H.J."/>
            <person name="Xiao X.J."/>
            <person name="Hsiao Y.Y."/>
            <person name="Wu W.L."/>
            <person name="Chen Y.Y."/>
            <person name="Mitsuda N."/>
            <person name="Ohme-Takagi M."/>
            <person name="Luo Y.B."/>
            <person name="Van de Peer Y."/>
            <person name="Liu Z.J."/>
        </authorList>
    </citation>
    <scope>NUCLEOTIDE SEQUENCE [LARGE SCALE GENOMIC DNA]</scope>
    <source>
        <tissue evidence="1">The whole plant</tissue>
    </source>
</reference>
<accession>A0A2I0X207</accession>
<keyword evidence="2" id="KW-1185">Reference proteome</keyword>
<sequence>MGAAYGTYGEEWCGCGLHGPDEAGARDEVDRTDGDGWSAGYIWLIIAVSSTGINPKPL</sequence>
<dbReference type="EMBL" id="KZ502211">
    <property type="protein sequence ID" value="PKU81946.1"/>
    <property type="molecule type" value="Genomic_DNA"/>
</dbReference>
<dbReference type="AlphaFoldDB" id="A0A2I0X207"/>
<name>A0A2I0X207_9ASPA</name>
<reference evidence="1 2" key="2">
    <citation type="journal article" date="2017" name="Nature">
        <title>The Apostasia genome and the evolution of orchids.</title>
        <authorList>
            <person name="Zhang G.Q."/>
            <person name="Liu K.W."/>
            <person name="Li Z."/>
            <person name="Lohaus R."/>
            <person name="Hsiao Y.Y."/>
            <person name="Niu S.C."/>
            <person name="Wang J.Y."/>
            <person name="Lin Y.C."/>
            <person name="Xu Q."/>
            <person name="Chen L.J."/>
            <person name="Yoshida K."/>
            <person name="Fujiwara S."/>
            <person name="Wang Z.W."/>
            <person name="Zhang Y.Q."/>
            <person name="Mitsuda N."/>
            <person name="Wang M."/>
            <person name="Liu G.H."/>
            <person name="Pecoraro L."/>
            <person name="Huang H.X."/>
            <person name="Xiao X.J."/>
            <person name="Lin M."/>
            <person name="Wu X.Y."/>
            <person name="Wu W.L."/>
            <person name="Chen Y.Y."/>
            <person name="Chang S.B."/>
            <person name="Sakamoto S."/>
            <person name="Ohme-Takagi M."/>
            <person name="Yagi M."/>
            <person name="Zeng S.J."/>
            <person name="Shen C.Y."/>
            <person name="Yeh C.M."/>
            <person name="Luo Y.B."/>
            <person name="Tsai W.C."/>
            <person name="Van de Peer Y."/>
            <person name="Liu Z.J."/>
        </authorList>
    </citation>
    <scope>NUCLEOTIDE SEQUENCE [LARGE SCALE GENOMIC DNA]</scope>
    <source>
        <tissue evidence="1">The whole plant</tissue>
    </source>
</reference>
<evidence type="ECO:0000313" key="2">
    <source>
        <dbReference type="Proteomes" id="UP000233837"/>
    </source>
</evidence>
<dbReference type="Proteomes" id="UP000233837">
    <property type="component" value="Unassembled WGS sequence"/>
</dbReference>
<gene>
    <name evidence="1" type="ORF">MA16_Dca003963</name>
</gene>